<reference evidence="1 2" key="1">
    <citation type="submission" date="2021-03" db="EMBL/GenBank/DDBJ databases">
        <title>Whole genome shotgun sequence of Actinoplanes toevensis NBRC 105298.</title>
        <authorList>
            <person name="Komaki H."/>
            <person name="Tamura T."/>
        </authorList>
    </citation>
    <scope>NUCLEOTIDE SEQUENCE [LARGE SCALE GENOMIC DNA]</scope>
    <source>
        <strain evidence="1 2">NBRC 105298</strain>
    </source>
</reference>
<evidence type="ECO:0000313" key="1">
    <source>
        <dbReference type="EMBL" id="GIM88831.1"/>
    </source>
</evidence>
<evidence type="ECO:0000313" key="2">
    <source>
        <dbReference type="Proteomes" id="UP000677082"/>
    </source>
</evidence>
<gene>
    <name evidence="1" type="ORF">Ato02nite_006240</name>
</gene>
<keyword evidence="2" id="KW-1185">Reference proteome</keyword>
<dbReference type="RefSeq" id="WP_213004813.1">
    <property type="nucleotide sequence ID" value="NZ_BOQN01000007.1"/>
</dbReference>
<dbReference type="AlphaFoldDB" id="A0A919T6C9"/>
<sequence length="87" mass="9626">MATSTKLADNLHHQLTAAGLTPRRASRVVNLLPPAGQHWLLTQLQANPQFTLPRLLAAFVGDVADWLRITWADAQTVRNTFRTAGVR</sequence>
<dbReference type="EMBL" id="BOQN01000007">
    <property type="protein sequence ID" value="GIM88831.1"/>
    <property type="molecule type" value="Genomic_DNA"/>
</dbReference>
<proteinExistence type="predicted"/>
<dbReference type="Proteomes" id="UP000677082">
    <property type="component" value="Unassembled WGS sequence"/>
</dbReference>
<name>A0A919T6C9_9ACTN</name>
<comment type="caution">
    <text evidence="1">The sequence shown here is derived from an EMBL/GenBank/DDBJ whole genome shotgun (WGS) entry which is preliminary data.</text>
</comment>
<accession>A0A919T6C9</accession>
<organism evidence="1 2">
    <name type="scientific">Paractinoplanes toevensis</name>
    <dbReference type="NCBI Taxonomy" id="571911"/>
    <lineage>
        <taxon>Bacteria</taxon>
        <taxon>Bacillati</taxon>
        <taxon>Actinomycetota</taxon>
        <taxon>Actinomycetes</taxon>
        <taxon>Micromonosporales</taxon>
        <taxon>Micromonosporaceae</taxon>
        <taxon>Paractinoplanes</taxon>
    </lineage>
</organism>
<protein>
    <submittedName>
        <fullName evidence="1">Uncharacterized protein</fullName>
    </submittedName>
</protein>